<dbReference type="Proteomes" id="UP000264820">
    <property type="component" value="Unplaced"/>
</dbReference>
<evidence type="ECO:0000256" key="11">
    <source>
        <dbReference type="ARBA" id="ARBA00023242"/>
    </source>
</evidence>
<dbReference type="GO" id="GO:0005737">
    <property type="term" value="C:cytoplasm"/>
    <property type="evidence" value="ECO:0007669"/>
    <property type="project" value="UniProtKB-SubCell"/>
</dbReference>
<dbReference type="SMART" id="SM00647">
    <property type="entry name" value="IBR"/>
    <property type="match status" value="1"/>
</dbReference>
<feature type="region of interest" description="Disordered" evidence="14">
    <location>
        <begin position="311"/>
        <end position="336"/>
    </location>
</feature>
<dbReference type="FunFam" id="2.20.25.20:FF:000006">
    <property type="entry name" value="F-box only protein 5"/>
    <property type="match status" value="1"/>
</dbReference>
<feature type="region of interest" description="Disordered" evidence="14">
    <location>
        <begin position="1"/>
        <end position="39"/>
    </location>
</feature>
<evidence type="ECO:0000256" key="14">
    <source>
        <dbReference type="SAM" id="MobiDB-lite"/>
    </source>
</evidence>
<dbReference type="PANTHER" id="PTHR15493">
    <property type="entry name" value="F-BOX ONLY PROTEIN 5 AND 43"/>
    <property type="match status" value="1"/>
</dbReference>
<dbReference type="GeneTree" id="ENSGT00530000063692"/>
<keyword evidence="10" id="KW-0862">Zinc</keyword>
<evidence type="ECO:0000256" key="9">
    <source>
        <dbReference type="ARBA" id="ARBA00022786"/>
    </source>
</evidence>
<dbReference type="AlphaFoldDB" id="A0A3Q2XCU9"/>
<proteinExistence type="predicted"/>
<keyword evidence="9" id="KW-0833">Ubl conjugation pathway</keyword>
<evidence type="ECO:0000313" key="16">
    <source>
        <dbReference type="Ensembl" id="ENSHCOP00000002145.1"/>
    </source>
</evidence>
<dbReference type="GO" id="GO:0016567">
    <property type="term" value="P:protein ubiquitination"/>
    <property type="evidence" value="ECO:0007669"/>
    <property type="project" value="UniProtKB-UniPathway"/>
</dbReference>
<dbReference type="SUPFAM" id="SSF81383">
    <property type="entry name" value="F-box domain"/>
    <property type="match status" value="1"/>
</dbReference>
<comment type="subcellular location">
    <subcellularLocation>
        <location evidence="2">Cytoplasm</location>
    </subcellularLocation>
    <subcellularLocation>
        <location evidence="1">Nucleus</location>
    </subcellularLocation>
</comment>
<dbReference type="Ensembl" id="ENSHCOT00000010903.1">
    <property type="protein sequence ID" value="ENSHCOP00000002145.1"/>
    <property type="gene ID" value="ENSHCOG00000003227.1"/>
</dbReference>
<evidence type="ECO:0000256" key="12">
    <source>
        <dbReference type="ARBA" id="ARBA00023306"/>
    </source>
</evidence>
<dbReference type="CDD" id="cd20348">
    <property type="entry name" value="BRcat_RBR_EMI"/>
    <property type="match status" value="1"/>
</dbReference>
<keyword evidence="17" id="KW-1185">Reference proteome</keyword>
<dbReference type="Pfam" id="PF00646">
    <property type="entry name" value="F-box"/>
    <property type="match status" value="1"/>
</dbReference>
<keyword evidence="8" id="KW-0498">Mitosis</keyword>
<dbReference type="InterPro" id="IPR002867">
    <property type="entry name" value="IBR_dom"/>
</dbReference>
<dbReference type="InterPro" id="IPR044064">
    <property type="entry name" value="ZF_ZBR"/>
</dbReference>
<evidence type="ECO:0000256" key="2">
    <source>
        <dbReference type="ARBA" id="ARBA00004496"/>
    </source>
</evidence>
<name>A0A3Q2XCU9_HIPCM</name>
<dbReference type="InterPro" id="IPR036047">
    <property type="entry name" value="F-box-like_dom_sf"/>
</dbReference>
<dbReference type="KEGG" id="hcq:109512558"/>
<dbReference type="InterPro" id="IPR001810">
    <property type="entry name" value="F-box_dom"/>
</dbReference>
<evidence type="ECO:0000256" key="6">
    <source>
        <dbReference type="ARBA" id="ARBA00022723"/>
    </source>
</evidence>
<evidence type="ECO:0000313" key="17">
    <source>
        <dbReference type="Proteomes" id="UP000264820"/>
    </source>
</evidence>
<dbReference type="GeneID" id="109512558"/>
<dbReference type="UniPathway" id="UPA00143"/>
<dbReference type="GO" id="GO:0005634">
    <property type="term" value="C:nucleus"/>
    <property type="evidence" value="ECO:0007669"/>
    <property type="project" value="UniProtKB-SubCell"/>
</dbReference>
<dbReference type="Gene3D" id="2.20.25.20">
    <property type="match status" value="1"/>
</dbReference>
<reference evidence="16" key="2">
    <citation type="submission" date="2025-09" db="UniProtKB">
        <authorList>
            <consortium name="Ensembl"/>
        </authorList>
    </citation>
    <scope>IDENTIFICATION</scope>
</reference>
<dbReference type="PROSITE" id="PS51872">
    <property type="entry name" value="ZF_ZBR"/>
    <property type="match status" value="1"/>
</dbReference>
<dbReference type="GO" id="GO:0045835">
    <property type="term" value="P:negative regulation of meiotic nuclear division"/>
    <property type="evidence" value="ECO:0007669"/>
    <property type="project" value="InterPro"/>
</dbReference>
<keyword evidence="11" id="KW-0539">Nucleus</keyword>
<dbReference type="InterPro" id="IPR047147">
    <property type="entry name" value="FBX5_43"/>
</dbReference>
<feature type="compositionally biased region" description="Polar residues" evidence="14">
    <location>
        <begin position="324"/>
        <end position="336"/>
    </location>
</feature>
<evidence type="ECO:0000256" key="3">
    <source>
        <dbReference type="ARBA" id="ARBA00004906"/>
    </source>
</evidence>
<dbReference type="RefSeq" id="XP_019719956.1">
    <property type="nucleotide sequence ID" value="XM_019864397.1"/>
</dbReference>
<evidence type="ECO:0000256" key="5">
    <source>
        <dbReference type="ARBA" id="ARBA00022618"/>
    </source>
</evidence>
<dbReference type="GO" id="GO:0007088">
    <property type="term" value="P:regulation of mitotic nuclear division"/>
    <property type="evidence" value="ECO:0007669"/>
    <property type="project" value="InterPro"/>
</dbReference>
<evidence type="ECO:0000256" key="8">
    <source>
        <dbReference type="ARBA" id="ARBA00022776"/>
    </source>
</evidence>
<dbReference type="Gene3D" id="1.20.1280.50">
    <property type="match status" value="1"/>
</dbReference>
<feature type="compositionally biased region" description="Low complexity" evidence="14">
    <location>
        <begin position="311"/>
        <end position="323"/>
    </location>
</feature>
<evidence type="ECO:0000259" key="15">
    <source>
        <dbReference type="PROSITE" id="PS51872"/>
    </source>
</evidence>
<feature type="compositionally biased region" description="Pro residues" evidence="14">
    <location>
        <begin position="106"/>
        <end position="115"/>
    </location>
</feature>
<keyword evidence="4" id="KW-0963">Cytoplasm</keyword>
<reference evidence="16" key="1">
    <citation type="submission" date="2025-08" db="UniProtKB">
        <authorList>
            <consortium name="Ensembl"/>
        </authorList>
    </citation>
    <scope>IDENTIFICATION</scope>
</reference>
<dbReference type="STRING" id="109280.ENSHCOP00000002145"/>
<feature type="domain" description="ZBR-type" evidence="15">
    <location>
        <begin position="359"/>
        <end position="407"/>
    </location>
</feature>
<dbReference type="SUPFAM" id="SSF57850">
    <property type="entry name" value="RING/U-box"/>
    <property type="match status" value="1"/>
</dbReference>
<dbReference type="OMA" id="VVLSCMQ"/>
<evidence type="ECO:0000256" key="13">
    <source>
        <dbReference type="PROSITE-ProRule" id="PRU01220"/>
    </source>
</evidence>
<accession>A0A3Q2XCU9</accession>
<organism evidence="16 17">
    <name type="scientific">Hippocampus comes</name>
    <name type="common">Tiger tail seahorse</name>
    <dbReference type="NCBI Taxonomy" id="109280"/>
    <lineage>
        <taxon>Eukaryota</taxon>
        <taxon>Metazoa</taxon>
        <taxon>Chordata</taxon>
        <taxon>Craniata</taxon>
        <taxon>Vertebrata</taxon>
        <taxon>Euteleostomi</taxon>
        <taxon>Actinopterygii</taxon>
        <taxon>Neopterygii</taxon>
        <taxon>Teleostei</taxon>
        <taxon>Neoteleostei</taxon>
        <taxon>Acanthomorphata</taxon>
        <taxon>Syngnathiaria</taxon>
        <taxon>Syngnathiformes</taxon>
        <taxon>Syngnathoidei</taxon>
        <taxon>Syngnathidae</taxon>
        <taxon>Hippocampus</taxon>
    </lineage>
</organism>
<evidence type="ECO:0000256" key="10">
    <source>
        <dbReference type="ARBA" id="ARBA00022833"/>
    </source>
</evidence>
<evidence type="ECO:0000256" key="4">
    <source>
        <dbReference type="ARBA" id="ARBA00022490"/>
    </source>
</evidence>
<feature type="region of interest" description="Disordered" evidence="14">
    <location>
        <begin position="101"/>
        <end position="122"/>
    </location>
</feature>
<keyword evidence="7 13" id="KW-0863">Zinc-finger</keyword>
<dbReference type="GO" id="GO:0008270">
    <property type="term" value="F:zinc ion binding"/>
    <property type="evidence" value="ECO:0007669"/>
    <property type="project" value="UniProtKB-KW"/>
</dbReference>
<dbReference type="GO" id="GO:0051301">
    <property type="term" value="P:cell division"/>
    <property type="evidence" value="ECO:0007669"/>
    <property type="project" value="UniProtKB-KW"/>
</dbReference>
<comment type="pathway">
    <text evidence="3">Protein modification; protein ubiquitination.</text>
</comment>
<dbReference type="PANTHER" id="PTHR15493:SF8">
    <property type="entry name" value="F-BOX ONLY PROTEIN 5"/>
    <property type="match status" value="1"/>
</dbReference>
<sequence>MKCPRYDMFKAKMNVEKGSPEKPSGPHGKDSPIKNPLPLNPIAEKVSKVLLPHDASLGAAQDKENQTVKMHESTFDEGLEDSGYLSLYSSHIDEGEIHIQGKNPRILPPLPPPTVTPKRSPQCEDGMVSGCPMSLGAASTPMDHCRRQPLTYSLSSTPSDEHNDNPNLPIVKFQLAVCQELAKSYSKNNRYDWSIISKVAEDHLLHQVIGGNMGLEFVDVFSSLLSKNMKSVLANILALLGDMDLISCKKVSRTWRKIIREDGAALKRCQKAEKMLQESLSSVKQKSSGFTRDGIVSRVVLSCMQKVASPHAPSAASSSSSSSVNRRNTSVQKNSQPRLQCSRFNEYIQAASTLKQHESLRPCKQCGSPATHSPEAQRATCMRASCQFDFCTLCLEAFHGSTPCRVVQCRSRFPTSGSAYSLLPGSAQSKRNVRRL</sequence>
<feature type="compositionally biased region" description="Basic and acidic residues" evidence="14">
    <location>
        <begin position="1"/>
        <end position="20"/>
    </location>
</feature>
<keyword evidence="5" id="KW-0132">Cell division</keyword>
<keyword evidence="12" id="KW-0131">Cell cycle</keyword>
<evidence type="ECO:0000256" key="1">
    <source>
        <dbReference type="ARBA" id="ARBA00004123"/>
    </source>
</evidence>
<dbReference type="CTD" id="26271"/>
<protein>
    <submittedName>
        <fullName evidence="16">F-box protein 5</fullName>
    </submittedName>
</protein>
<evidence type="ECO:0000256" key="7">
    <source>
        <dbReference type="ARBA" id="ARBA00022771"/>
    </source>
</evidence>
<dbReference type="OrthoDB" id="9984940at2759"/>
<keyword evidence="6" id="KW-0479">Metal-binding</keyword>